<dbReference type="Pfam" id="PF16177">
    <property type="entry name" value="ACAS_N"/>
    <property type="match status" value="1"/>
</dbReference>
<dbReference type="Gene3D" id="3.40.50.12780">
    <property type="entry name" value="N-terminal domain of ligase-like"/>
    <property type="match status" value="1"/>
</dbReference>
<dbReference type="PANTHER" id="PTHR42921:SF4">
    <property type="entry name" value="ACETOACETYL-COA SYNTHASE (AFU_ORTHOLOGUE AFUA_8G04770)"/>
    <property type="match status" value="1"/>
</dbReference>
<dbReference type="PROSITE" id="PS00455">
    <property type="entry name" value="AMP_BINDING"/>
    <property type="match status" value="1"/>
</dbReference>
<reference evidence="4 5" key="1">
    <citation type="submission" date="2024-01" db="EMBL/GenBank/DDBJ databases">
        <title>Complete genome of Cladobotryum mycophilum ATHUM6906.</title>
        <authorList>
            <person name="Christinaki A.C."/>
            <person name="Myridakis A.I."/>
            <person name="Kouvelis V.N."/>
        </authorList>
    </citation>
    <scope>NUCLEOTIDE SEQUENCE [LARGE SCALE GENOMIC DNA]</scope>
    <source>
        <strain evidence="4 5">ATHUM6906</strain>
    </source>
</reference>
<dbReference type="InterPro" id="IPR042099">
    <property type="entry name" value="ANL_N_sf"/>
</dbReference>
<evidence type="ECO:0000259" key="3">
    <source>
        <dbReference type="Pfam" id="PF16177"/>
    </source>
</evidence>
<keyword evidence="5" id="KW-1185">Reference proteome</keyword>
<dbReference type="PANTHER" id="PTHR42921">
    <property type="entry name" value="ACETOACETYL-COA SYNTHETASE"/>
    <property type="match status" value="1"/>
</dbReference>
<dbReference type="Proteomes" id="UP001338125">
    <property type="component" value="Unassembled WGS sequence"/>
</dbReference>
<evidence type="ECO:0000313" key="5">
    <source>
        <dbReference type="Proteomes" id="UP001338125"/>
    </source>
</evidence>
<gene>
    <name evidence="4" type="ORF">PT974_06906</name>
</gene>
<dbReference type="InterPro" id="IPR020845">
    <property type="entry name" value="AMP-binding_CS"/>
</dbReference>
<dbReference type="Gene3D" id="3.30.300.30">
    <property type="match status" value="1"/>
</dbReference>
<dbReference type="InterPro" id="IPR032387">
    <property type="entry name" value="ACAS_N"/>
</dbReference>
<feature type="domain" description="AMP-dependent synthetase/ligase" evidence="2">
    <location>
        <begin position="134"/>
        <end position="480"/>
    </location>
</feature>
<dbReference type="Pfam" id="PF00501">
    <property type="entry name" value="AMP-binding"/>
    <property type="match status" value="1"/>
</dbReference>
<dbReference type="EMBL" id="JAVFKD010000012">
    <property type="protein sequence ID" value="KAK5993475.1"/>
    <property type="molecule type" value="Genomic_DNA"/>
</dbReference>
<comment type="caution">
    <text evidence="4">The sequence shown here is derived from an EMBL/GenBank/DDBJ whole genome shotgun (WGS) entry which is preliminary data.</text>
</comment>
<name>A0ABR0SMT4_9HYPO</name>
<proteinExistence type="inferred from homology"/>
<evidence type="ECO:0000259" key="2">
    <source>
        <dbReference type="Pfam" id="PF00501"/>
    </source>
</evidence>
<evidence type="ECO:0000256" key="1">
    <source>
        <dbReference type="ARBA" id="ARBA00006432"/>
    </source>
</evidence>
<comment type="similarity">
    <text evidence="1">Belongs to the ATP-dependent AMP-binding enzyme family.</text>
</comment>
<dbReference type="InterPro" id="IPR045851">
    <property type="entry name" value="AMP-bd_C_sf"/>
</dbReference>
<feature type="domain" description="Acetyl-coenzyme A synthetase N-terminal" evidence="3">
    <location>
        <begin position="42"/>
        <end position="97"/>
    </location>
</feature>
<dbReference type="InterPro" id="IPR000873">
    <property type="entry name" value="AMP-dep_synth/lig_dom"/>
</dbReference>
<protein>
    <submittedName>
        <fullName evidence="4">Acetoacetyl-CoA synthetase</fullName>
    </submittedName>
</protein>
<evidence type="ECO:0000313" key="4">
    <source>
        <dbReference type="EMBL" id="KAK5993475.1"/>
    </source>
</evidence>
<accession>A0ABR0SMT4</accession>
<organism evidence="4 5">
    <name type="scientific">Cladobotryum mycophilum</name>
    <dbReference type="NCBI Taxonomy" id="491253"/>
    <lineage>
        <taxon>Eukaryota</taxon>
        <taxon>Fungi</taxon>
        <taxon>Dikarya</taxon>
        <taxon>Ascomycota</taxon>
        <taxon>Pezizomycotina</taxon>
        <taxon>Sordariomycetes</taxon>
        <taxon>Hypocreomycetidae</taxon>
        <taxon>Hypocreales</taxon>
        <taxon>Hypocreaceae</taxon>
        <taxon>Cladobotryum</taxon>
    </lineage>
</organism>
<dbReference type="SUPFAM" id="SSF56801">
    <property type="entry name" value="Acetyl-CoA synthetase-like"/>
    <property type="match status" value="1"/>
</dbReference>
<sequence>MESYDVMPRKVWEHSDPKSTAMYKFMQETNRINGLNLQTFTDMYDWAAANRASFYGQLWDQVRFIYEGSYTQVVDESIPISDLPKWFHGVRLNWAENMLYTRTKDGKTDERSTRFKEDYKTAVTEIREGNTEIRQGIREGDRVVMVGGNSYRMLTVQLATTWLGGLFSTSSTDMGVGGLLQRTVQVNPKFVFFDDGALYNGQVLDLRDKIKGMLEGMKECDQLQAFIINQRFDTPYDTSNIAKTERLETFLEGADKLPVPAFTRTDFGAPFLVFYSSGTTGIPKAIVHCVGGVLVSWARDSVLHRGAGPDDVGLQFTTTGWIMYLSNVGHLLGGGRAIFYDGSPMIPDWTVLLRIVEEQRATIMGISPRWLTEVRKAKILPRDSFNLDSLKRVTCTGMVLPDQLTEWFYDVGFPKYVQLGNMTGGTDLAGALAMENELDPLYVGGIQGKIVGVPIEVYDHDLAEGSVGKPLADGAPGDLVCTAAIPNIPVCLWNDGTGPAPGPKYHGAYFARYKGVWAQGDFCAIHPLSKAVIMLGRSDGVLNPSGVRFGSAEIYGVLERLFSVEIAESLCVGQRRPKDNDEKVVLFLFMKQGVPLDRALVAKIRKAIAKELTKRHVPRYIFEMPEVPVTVNGKKVELPVKQIISGKTIKPSGTLLNPQSLDFFYRFQKIEDHVEPQAKL</sequence>